<evidence type="ECO:0000313" key="2">
    <source>
        <dbReference type="EMBL" id="KAL0489805.1"/>
    </source>
</evidence>
<evidence type="ECO:0000313" key="3">
    <source>
        <dbReference type="Proteomes" id="UP001431209"/>
    </source>
</evidence>
<evidence type="ECO:0000256" key="1">
    <source>
        <dbReference type="SAM" id="MobiDB-lite"/>
    </source>
</evidence>
<protein>
    <submittedName>
        <fullName evidence="2">GDNF-inducible zinc finger protein</fullName>
    </submittedName>
</protein>
<keyword evidence="3" id="KW-1185">Reference proteome</keyword>
<comment type="caution">
    <text evidence="2">The sequence shown here is derived from an EMBL/GenBank/DDBJ whole genome shotgun (WGS) entry which is preliminary data.</text>
</comment>
<gene>
    <name evidence="2" type="ORF">AKO1_009278</name>
</gene>
<dbReference type="Proteomes" id="UP001431209">
    <property type="component" value="Unassembled WGS sequence"/>
</dbReference>
<proteinExistence type="predicted"/>
<sequence length="91" mass="10433">MNDKVIYGDYKVFLSGEIPFLCPRCNGSFHQTKKRLIREVEDVSTPTRSIRSRHKIIIDGSDKDEEDFDRENKSNDPGKTNASVRIKSSSQ</sequence>
<accession>A0AAW2ZJY7</accession>
<dbReference type="EMBL" id="JAOPGA020001603">
    <property type="protein sequence ID" value="KAL0489805.1"/>
    <property type="molecule type" value="Genomic_DNA"/>
</dbReference>
<reference evidence="2 3" key="1">
    <citation type="submission" date="2024-03" db="EMBL/GenBank/DDBJ databases">
        <title>The Acrasis kona genome and developmental transcriptomes reveal deep origins of eukaryotic multicellular pathways.</title>
        <authorList>
            <person name="Sheikh S."/>
            <person name="Fu C.-J."/>
            <person name="Brown M.W."/>
            <person name="Baldauf S.L."/>
        </authorList>
    </citation>
    <scope>NUCLEOTIDE SEQUENCE [LARGE SCALE GENOMIC DNA]</scope>
    <source>
        <strain evidence="2 3">ATCC MYA-3509</strain>
    </source>
</reference>
<feature type="region of interest" description="Disordered" evidence="1">
    <location>
        <begin position="44"/>
        <end position="91"/>
    </location>
</feature>
<name>A0AAW2ZJY7_9EUKA</name>
<dbReference type="AlphaFoldDB" id="A0AAW2ZJY7"/>
<feature type="compositionally biased region" description="Polar residues" evidence="1">
    <location>
        <begin position="77"/>
        <end position="91"/>
    </location>
</feature>
<organism evidence="2 3">
    <name type="scientific">Acrasis kona</name>
    <dbReference type="NCBI Taxonomy" id="1008807"/>
    <lineage>
        <taxon>Eukaryota</taxon>
        <taxon>Discoba</taxon>
        <taxon>Heterolobosea</taxon>
        <taxon>Tetramitia</taxon>
        <taxon>Eutetramitia</taxon>
        <taxon>Acrasidae</taxon>
        <taxon>Acrasis</taxon>
    </lineage>
</organism>